<dbReference type="InterPro" id="IPR010982">
    <property type="entry name" value="Lambda_DNA-bd_dom_sf"/>
</dbReference>
<comment type="caution">
    <text evidence="2">The sequence shown here is derived from an EMBL/GenBank/DDBJ whole genome shotgun (WGS) entry which is preliminary data.</text>
</comment>
<proteinExistence type="predicted"/>
<dbReference type="SMART" id="SM00530">
    <property type="entry name" value="HTH_XRE"/>
    <property type="match status" value="1"/>
</dbReference>
<dbReference type="CDD" id="cd00093">
    <property type="entry name" value="HTH_XRE"/>
    <property type="match status" value="1"/>
</dbReference>
<accession>E6PN07</accession>
<gene>
    <name evidence="2" type="ORF">CARN2_2250</name>
</gene>
<dbReference type="Pfam" id="PF01381">
    <property type="entry name" value="HTH_3"/>
    <property type="match status" value="1"/>
</dbReference>
<dbReference type="SUPFAM" id="SSF47413">
    <property type="entry name" value="lambda repressor-like DNA-binding domains"/>
    <property type="match status" value="1"/>
</dbReference>
<evidence type="ECO:0000259" key="1">
    <source>
        <dbReference type="PROSITE" id="PS50943"/>
    </source>
</evidence>
<organism evidence="2">
    <name type="scientific">mine drainage metagenome</name>
    <dbReference type="NCBI Taxonomy" id="410659"/>
    <lineage>
        <taxon>unclassified sequences</taxon>
        <taxon>metagenomes</taxon>
        <taxon>ecological metagenomes</taxon>
    </lineage>
</organism>
<dbReference type="Gene3D" id="1.10.260.40">
    <property type="entry name" value="lambda repressor-like DNA-binding domains"/>
    <property type="match status" value="1"/>
</dbReference>
<name>E6PN07_9ZZZZ</name>
<sequence>MMPITHSYPWFTLPSATTPTPPETDLNTRLEDVITIYQAAQPQQPQHFPASSVVSTVLNPLPSLPAEWVDYDYRHAIVEANIEQGIAWQIRANREGRGLSQRGLAALLNTDQSAISRWEDPMRGGHNLETLLKLARAFDCALQVRFIPFSELSASLGNVSPHALYASTYPEEIEDSTP</sequence>
<protein>
    <recommendedName>
        <fullName evidence="1">HTH cro/C1-type domain-containing protein</fullName>
    </recommendedName>
</protein>
<dbReference type="EMBL" id="CABM01000024">
    <property type="protein sequence ID" value="CBH96309.1"/>
    <property type="molecule type" value="Genomic_DNA"/>
</dbReference>
<evidence type="ECO:0000313" key="2">
    <source>
        <dbReference type="EMBL" id="CBH96309.1"/>
    </source>
</evidence>
<dbReference type="GO" id="GO:0003677">
    <property type="term" value="F:DNA binding"/>
    <property type="evidence" value="ECO:0007669"/>
    <property type="project" value="InterPro"/>
</dbReference>
<feature type="domain" description="HTH cro/C1-type" evidence="1">
    <location>
        <begin position="90"/>
        <end position="145"/>
    </location>
</feature>
<dbReference type="PROSITE" id="PS50943">
    <property type="entry name" value="HTH_CROC1"/>
    <property type="match status" value="1"/>
</dbReference>
<reference evidence="2" key="1">
    <citation type="submission" date="2009-10" db="EMBL/GenBank/DDBJ databases">
        <title>Diversity of trophic interactions inside an arsenic-rich microbial ecosystem.</title>
        <authorList>
            <person name="Bertin P.N."/>
            <person name="Heinrich-Salmeron A."/>
            <person name="Pelletier E."/>
            <person name="Goulhen-Chollet F."/>
            <person name="Arsene-Ploetze F."/>
            <person name="Gallien S."/>
            <person name="Calteau A."/>
            <person name="Vallenet D."/>
            <person name="Casiot C."/>
            <person name="Chane-Woon-Ming B."/>
            <person name="Giloteaux L."/>
            <person name="Barakat M."/>
            <person name="Bonnefoy V."/>
            <person name="Bruneel O."/>
            <person name="Chandler M."/>
            <person name="Cleiss J."/>
            <person name="Duran R."/>
            <person name="Elbaz-Poulichet F."/>
            <person name="Fonknechten N."/>
            <person name="Lauga B."/>
            <person name="Mornico D."/>
            <person name="Ortet P."/>
            <person name="Schaeffer C."/>
            <person name="Siguier P."/>
            <person name="Alexander Thil Smith A."/>
            <person name="Van Dorsselaer A."/>
            <person name="Weissenbach J."/>
            <person name="Medigue C."/>
            <person name="Le Paslier D."/>
        </authorList>
    </citation>
    <scope>NUCLEOTIDE SEQUENCE</scope>
</reference>
<dbReference type="AlphaFoldDB" id="E6PN07"/>
<dbReference type="InterPro" id="IPR001387">
    <property type="entry name" value="Cro/C1-type_HTH"/>
</dbReference>